<sequence>MAWPPNPNKDNSNERPTPVPQTPPNQYSGQEWRLLEKTLMASLDEQRKARRWGIFFKLLTFGYIVFIIVIMGRGCSTASSTMPLEANSPHLAVVEVNGVIASDSDANAYDISSALTEAFENPNAKAVALAINSPGGSPVQSDEIWQTAMELRKDNPDKKLYAVIGDIGASGAYYIASSADEIWVNPSSLVGSIGVIMSSYNTEELMKKIGVQDRTMTSGQYKDILSMSRPMTEDERAHVQQLLDTTHQNFIDAVKEGRGDKLKNAEQNNVFSGLFWTGKESLELGLADKAGGISKLEKELGVEHSVNYTYVDPMRKVFDRLGVQIGKGLGQGVQMSIAENSQSKLQ</sequence>
<evidence type="ECO:0000313" key="9">
    <source>
        <dbReference type="Proteomes" id="UP000191025"/>
    </source>
</evidence>
<dbReference type="RefSeq" id="WP_062501641.1">
    <property type="nucleotide sequence ID" value="NZ_MXAN01000076.1"/>
</dbReference>
<evidence type="ECO:0000256" key="5">
    <source>
        <dbReference type="SAM" id="MobiDB-lite"/>
    </source>
</evidence>
<proteinExistence type="inferred from homology"/>
<dbReference type="EMBL" id="MXAN01000076">
    <property type="protein sequence ID" value="OPH35034.1"/>
    <property type="molecule type" value="Genomic_DNA"/>
</dbReference>
<dbReference type="Proteomes" id="UP000191025">
    <property type="component" value="Unassembled WGS sequence"/>
</dbReference>
<dbReference type="InterPro" id="IPR002142">
    <property type="entry name" value="Peptidase_S49"/>
</dbReference>
<evidence type="ECO:0000256" key="3">
    <source>
        <dbReference type="ARBA" id="ARBA00022801"/>
    </source>
</evidence>
<comment type="caution">
    <text evidence="8">The sequence shown here is derived from an EMBL/GenBank/DDBJ whole genome shotgun (WGS) entry which is preliminary data.</text>
</comment>
<protein>
    <submittedName>
        <fullName evidence="8">S49 family peptidase</fullName>
    </submittedName>
</protein>
<keyword evidence="6" id="KW-0812">Transmembrane</keyword>
<comment type="similarity">
    <text evidence="1">Belongs to the peptidase S49 family.</text>
</comment>
<dbReference type="InterPro" id="IPR029045">
    <property type="entry name" value="ClpP/crotonase-like_dom_sf"/>
</dbReference>
<feature type="transmembrane region" description="Helical" evidence="6">
    <location>
        <begin position="54"/>
        <end position="72"/>
    </location>
</feature>
<keyword evidence="6" id="KW-1133">Transmembrane helix</keyword>
<evidence type="ECO:0000256" key="1">
    <source>
        <dbReference type="ARBA" id="ARBA00008683"/>
    </source>
</evidence>
<evidence type="ECO:0000256" key="2">
    <source>
        <dbReference type="ARBA" id="ARBA00022670"/>
    </source>
</evidence>
<feature type="region of interest" description="Disordered" evidence="5">
    <location>
        <begin position="1"/>
        <end position="27"/>
    </location>
</feature>
<feature type="domain" description="Peptidase S49" evidence="7">
    <location>
        <begin position="157"/>
        <end position="302"/>
    </location>
</feature>
<keyword evidence="3" id="KW-0378">Hydrolase</keyword>
<evidence type="ECO:0000259" key="7">
    <source>
        <dbReference type="Pfam" id="PF01343"/>
    </source>
</evidence>
<dbReference type="GO" id="GO:0006508">
    <property type="term" value="P:proteolysis"/>
    <property type="evidence" value="ECO:0007669"/>
    <property type="project" value="UniProtKB-KW"/>
</dbReference>
<keyword evidence="4" id="KW-0720">Serine protease</keyword>
<name>A0A1V4GR03_MORLA</name>
<dbReference type="PANTHER" id="PTHR42987">
    <property type="entry name" value="PEPTIDASE S49"/>
    <property type="match status" value="1"/>
</dbReference>
<accession>A0A1V4GR03</accession>
<keyword evidence="2" id="KW-0645">Protease</keyword>
<dbReference type="InterPro" id="IPR047272">
    <property type="entry name" value="S49_SppA_C"/>
</dbReference>
<keyword evidence="6" id="KW-0472">Membrane</keyword>
<evidence type="ECO:0000313" key="8">
    <source>
        <dbReference type="EMBL" id="OPH35034.1"/>
    </source>
</evidence>
<gene>
    <name evidence="8" type="ORF">B5J94_10220</name>
</gene>
<evidence type="ECO:0000256" key="4">
    <source>
        <dbReference type="ARBA" id="ARBA00022825"/>
    </source>
</evidence>
<organism evidence="8 9">
    <name type="scientific">Moraxella lacunata</name>
    <dbReference type="NCBI Taxonomy" id="477"/>
    <lineage>
        <taxon>Bacteria</taxon>
        <taxon>Pseudomonadati</taxon>
        <taxon>Pseudomonadota</taxon>
        <taxon>Gammaproteobacteria</taxon>
        <taxon>Moraxellales</taxon>
        <taxon>Moraxellaceae</taxon>
        <taxon>Moraxella</taxon>
    </lineage>
</organism>
<reference evidence="9" key="1">
    <citation type="submission" date="2017-03" db="EMBL/GenBank/DDBJ databases">
        <title>Draft genome sequence of Moraxella equi CCUG 4950T type strain.</title>
        <authorList>
            <person name="Salva-Serra F."/>
            <person name="Engstrom-Jakobsson H."/>
            <person name="Thorell K."/>
            <person name="Jaen-Luchoro D."/>
            <person name="Gonzales-Siles L."/>
            <person name="Karlsson R."/>
            <person name="Yazdan S."/>
            <person name="Boulund F."/>
            <person name="Johnning A."/>
            <person name="Engstrand L."/>
            <person name="Kristiansson E."/>
            <person name="Moore E."/>
        </authorList>
    </citation>
    <scope>NUCLEOTIDE SEQUENCE [LARGE SCALE GENOMIC DNA]</scope>
    <source>
        <strain evidence="9">CCUG 4441</strain>
    </source>
</reference>
<dbReference type="SUPFAM" id="SSF52096">
    <property type="entry name" value="ClpP/crotonase"/>
    <property type="match status" value="1"/>
</dbReference>
<dbReference type="Gene3D" id="3.90.226.10">
    <property type="entry name" value="2-enoyl-CoA Hydratase, Chain A, domain 1"/>
    <property type="match status" value="1"/>
</dbReference>
<dbReference type="GO" id="GO:0008236">
    <property type="term" value="F:serine-type peptidase activity"/>
    <property type="evidence" value="ECO:0007669"/>
    <property type="project" value="UniProtKB-KW"/>
</dbReference>
<dbReference type="CDD" id="cd07023">
    <property type="entry name" value="S49_Sppa_N_C"/>
    <property type="match status" value="1"/>
</dbReference>
<dbReference type="Pfam" id="PF01343">
    <property type="entry name" value="Peptidase_S49"/>
    <property type="match status" value="1"/>
</dbReference>
<dbReference type="PANTHER" id="PTHR42987:SF8">
    <property type="entry name" value="PROTEINASE"/>
    <property type="match status" value="1"/>
</dbReference>
<dbReference type="AlphaFoldDB" id="A0A1V4GR03"/>
<evidence type="ECO:0000256" key="6">
    <source>
        <dbReference type="SAM" id="Phobius"/>
    </source>
</evidence>
<dbReference type="InterPro" id="IPR004635">
    <property type="entry name" value="Pept_S49_SppA"/>
</dbReference>
<dbReference type="NCBIfam" id="TIGR00706">
    <property type="entry name" value="SppA_dom"/>
    <property type="match status" value="1"/>
</dbReference>